<comment type="caution">
    <text evidence="4">The sequence shown here is derived from an EMBL/GenBank/DDBJ whole genome shotgun (WGS) entry which is preliminary data.</text>
</comment>
<feature type="domain" description="EAL" evidence="2">
    <location>
        <begin position="435"/>
        <end position="675"/>
    </location>
</feature>
<evidence type="ECO:0000259" key="2">
    <source>
        <dbReference type="PROSITE" id="PS50883"/>
    </source>
</evidence>
<organism evidence="4 5">
    <name type="scientific">Plesiomonas shigelloides</name>
    <name type="common">Aeromonas shigelloides</name>
    <dbReference type="NCBI Taxonomy" id="703"/>
    <lineage>
        <taxon>Bacteria</taxon>
        <taxon>Pseudomonadati</taxon>
        <taxon>Pseudomonadota</taxon>
        <taxon>Gammaproteobacteria</taxon>
        <taxon>Enterobacterales</taxon>
        <taxon>Enterobacteriaceae</taxon>
        <taxon>Plesiomonas</taxon>
    </lineage>
</organism>
<feature type="transmembrane region" description="Helical" evidence="1">
    <location>
        <begin position="32"/>
        <end position="50"/>
    </location>
</feature>
<dbReference type="SMART" id="SM00267">
    <property type="entry name" value="GGDEF"/>
    <property type="match status" value="1"/>
</dbReference>
<dbReference type="GO" id="GO:0016020">
    <property type="term" value="C:membrane"/>
    <property type="evidence" value="ECO:0007669"/>
    <property type="project" value="InterPro"/>
</dbReference>
<dbReference type="InterPro" id="IPR003660">
    <property type="entry name" value="HAMP_dom"/>
</dbReference>
<evidence type="ECO:0000313" key="4">
    <source>
        <dbReference type="EMBL" id="MBO1107628.1"/>
    </source>
</evidence>
<dbReference type="Gene3D" id="3.20.20.450">
    <property type="entry name" value="EAL domain"/>
    <property type="match status" value="1"/>
</dbReference>
<dbReference type="GO" id="GO:0071111">
    <property type="term" value="F:cyclic-guanylate-specific phosphodiesterase activity"/>
    <property type="evidence" value="ECO:0007669"/>
    <property type="project" value="InterPro"/>
</dbReference>
<dbReference type="SMART" id="SM00304">
    <property type="entry name" value="HAMP"/>
    <property type="match status" value="1"/>
</dbReference>
<gene>
    <name evidence="4" type="ORF">J2R62_05195</name>
</gene>
<keyword evidence="1" id="KW-1133">Transmembrane helix</keyword>
<feature type="transmembrane region" description="Helical" evidence="1">
    <location>
        <begin position="174"/>
        <end position="196"/>
    </location>
</feature>
<dbReference type="Pfam" id="PF00990">
    <property type="entry name" value="GGDEF"/>
    <property type="match status" value="1"/>
</dbReference>
<dbReference type="SMART" id="SM00052">
    <property type="entry name" value="EAL"/>
    <property type="match status" value="1"/>
</dbReference>
<protein>
    <submittedName>
        <fullName evidence="4">EAL domain-containing protein</fullName>
    </submittedName>
</protein>
<evidence type="ECO:0000313" key="5">
    <source>
        <dbReference type="Proteomes" id="UP000664658"/>
    </source>
</evidence>
<name>A0A8I1W533_PLESH</name>
<keyword evidence="1" id="KW-0472">Membrane</keyword>
<dbReference type="PANTHER" id="PTHR33121:SF79">
    <property type="entry name" value="CYCLIC DI-GMP PHOSPHODIESTERASE PDED-RELATED"/>
    <property type="match status" value="1"/>
</dbReference>
<dbReference type="Gene3D" id="3.30.70.270">
    <property type="match status" value="1"/>
</dbReference>
<dbReference type="EMBL" id="JAFNAA010000004">
    <property type="protein sequence ID" value="MBO1107628.1"/>
    <property type="molecule type" value="Genomic_DNA"/>
</dbReference>
<dbReference type="Pfam" id="PF00563">
    <property type="entry name" value="EAL"/>
    <property type="match status" value="1"/>
</dbReference>
<dbReference type="PROSITE" id="PS50883">
    <property type="entry name" value="EAL"/>
    <property type="match status" value="1"/>
</dbReference>
<evidence type="ECO:0000259" key="3">
    <source>
        <dbReference type="PROSITE" id="PS50885"/>
    </source>
</evidence>
<dbReference type="SUPFAM" id="SSF141868">
    <property type="entry name" value="EAL domain-like"/>
    <property type="match status" value="1"/>
</dbReference>
<dbReference type="InterPro" id="IPR001633">
    <property type="entry name" value="EAL_dom"/>
</dbReference>
<dbReference type="InterPro" id="IPR000160">
    <property type="entry name" value="GGDEF_dom"/>
</dbReference>
<reference evidence="4" key="1">
    <citation type="submission" date="2021-03" db="EMBL/GenBank/DDBJ databases">
        <title>Plesiomonas shigelloides zfcc0051, isolated from zebrafish feces.</title>
        <authorList>
            <person name="Vanderhoek Z."/>
            <person name="Gaulke C."/>
        </authorList>
    </citation>
    <scope>NUCLEOTIDE SEQUENCE</scope>
    <source>
        <strain evidence="4">Zfcc0051</strain>
    </source>
</reference>
<dbReference type="Proteomes" id="UP000664658">
    <property type="component" value="Unassembled WGS sequence"/>
</dbReference>
<dbReference type="GO" id="GO:0007165">
    <property type="term" value="P:signal transduction"/>
    <property type="evidence" value="ECO:0007669"/>
    <property type="project" value="InterPro"/>
</dbReference>
<feature type="domain" description="HAMP" evidence="3">
    <location>
        <begin position="198"/>
        <end position="251"/>
    </location>
</feature>
<dbReference type="PROSITE" id="PS50885">
    <property type="entry name" value="HAMP"/>
    <property type="match status" value="1"/>
</dbReference>
<dbReference type="InterPro" id="IPR035919">
    <property type="entry name" value="EAL_sf"/>
</dbReference>
<accession>A0A8I1W533</accession>
<dbReference type="RefSeq" id="WP_207541767.1">
    <property type="nucleotide sequence ID" value="NZ_JAFNAA010000004.1"/>
</dbReference>
<dbReference type="Gene3D" id="6.10.340.10">
    <property type="match status" value="1"/>
</dbReference>
<dbReference type="CDD" id="cd01948">
    <property type="entry name" value="EAL"/>
    <property type="match status" value="1"/>
</dbReference>
<dbReference type="PANTHER" id="PTHR33121">
    <property type="entry name" value="CYCLIC DI-GMP PHOSPHODIESTERASE PDEF"/>
    <property type="match status" value="1"/>
</dbReference>
<keyword evidence="1" id="KW-0812">Transmembrane</keyword>
<dbReference type="InterPro" id="IPR050706">
    <property type="entry name" value="Cyclic-di-GMP_PDE-like"/>
</dbReference>
<proteinExistence type="predicted"/>
<dbReference type="AlphaFoldDB" id="A0A8I1W533"/>
<evidence type="ECO:0000256" key="1">
    <source>
        <dbReference type="SAM" id="Phobius"/>
    </source>
</evidence>
<dbReference type="SUPFAM" id="SSF55073">
    <property type="entry name" value="Nucleotide cyclase"/>
    <property type="match status" value="1"/>
</dbReference>
<dbReference type="InterPro" id="IPR029787">
    <property type="entry name" value="Nucleotide_cyclase"/>
</dbReference>
<dbReference type="InterPro" id="IPR043128">
    <property type="entry name" value="Rev_trsase/Diguanyl_cyclase"/>
</dbReference>
<sequence>MAEVKVTAPQHLFSEEPTAGHSLLRILLHQQMLLIFFLCLVLCGLMLAVIRTTVIEQQRSIMAVDALRLEDTLRPYLLRYDLMGVETIMRRVLAEGRYAAVQLHLDNSAPIIVMLPLALKAANTREHPIPRWLLRLPLFEPQLIQQRLSTAGLPDGYLTLQSAAIPSYHTFWRLSLHVFPVIVGIFVIALALQAVLLRRRLRPLAALEARAEQVAHRHFSADPLSLPAESELRALTRAFNLMEREIGQAFQAQNDTVAALHREAYEDVTTGLANRRWFRQQIDVAAAENVPGTLFLLELAVLGRSYQLTDPHVADQLACRLAGAVRDVFSVYPHALLARTRLTELALWCPGLELEMEAQPSKSIGLKLLAVLKQHIVSSDLDAQIPVYLGAAISNGHITANSLLATADMALHRARREMPPFYLYTGDYQPVLQGKQAWRPAILAALADPASLHVVLQPVLSATGAVLHQEAFVRLKLAGQWVSAADWLPMAEALGLGAAIDLAVLRHIIQQQYETPVAVNISNSSLQSADFINGIQHLAAQQTPHGLHGVMLEIAESGMLAMPVAAAHLIRILEAIGWRWGLDQVGRSNAGTEYLARFAPEYVKLDYGYSHTAEEAPVSKVISALCRLVRQRSEWVIATRIENDAQRQYLMSLGVNGFQGFGVQPMVNDENHGHK</sequence>